<dbReference type="OrthoDB" id="2165860at2"/>
<dbReference type="GO" id="GO:0015031">
    <property type="term" value="P:protein transport"/>
    <property type="evidence" value="ECO:0007669"/>
    <property type="project" value="UniProtKB-KW"/>
</dbReference>
<dbReference type="GO" id="GO:0009288">
    <property type="term" value="C:bacterial-type flagellum"/>
    <property type="evidence" value="ECO:0007669"/>
    <property type="project" value="InterPro"/>
</dbReference>
<dbReference type="GO" id="GO:0044781">
    <property type="term" value="P:bacterial-type flagellum organization"/>
    <property type="evidence" value="ECO:0007669"/>
    <property type="project" value="UniProtKB-KW"/>
</dbReference>
<keyword evidence="12" id="KW-0969">Cilium</keyword>
<dbReference type="InterPro" id="IPR012823">
    <property type="entry name" value="Flagell_FliJ"/>
</dbReference>
<accession>A0A1W1IJ16</accession>
<keyword evidence="11" id="KW-0175">Coiled coil</keyword>
<feature type="coiled-coil region" evidence="11">
    <location>
        <begin position="77"/>
        <end position="114"/>
    </location>
</feature>
<keyword evidence="6" id="KW-0145">Chemotaxis</keyword>
<dbReference type="InterPro" id="IPR053716">
    <property type="entry name" value="Flag_assembly_chemotaxis_eff"/>
</dbReference>
<evidence type="ECO:0000256" key="9">
    <source>
        <dbReference type="ARBA" id="ARBA00023136"/>
    </source>
</evidence>
<protein>
    <recommendedName>
        <fullName evidence="3">Flagellar FliJ protein</fullName>
    </recommendedName>
</protein>
<dbReference type="GO" id="GO:0005886">
    <property type="term" value="C:plasma membrane"/>
    <property type="evidence" value="ECO:0007669"/>
    <property type="project" value="UniProtKB-SubCell"/>
</dbReference>
<keyword evidence="12" id="KW-0282">Flagellum</keyword>
<dbReference type="RefSeq" id="WP_143091133.1">
    <property type="nucleotide sequence ID" value="NZ_FONM01000010.1"/>
</dbReference>
<gene>
    <name evidence="12" type="ORF">TPAS_2557</name>
</gene>
<dbReference type="NCBIfam" id="TIGR02473">
    <property type="entry name" value="flagell_FliJ"/>
    <property type="match status" value="1"/>
</dbReference>
<dbReference type="AlphaFoldDB" id="A0A1W1IJ16"/>
<name>A0A1W1IJ16_9LACT</name>
<evidence type="ECO:0000256" key="8">
    <source>
        <dbReference type="ARBA" id="ARBA00022927"/>
    </source>
</evidence>
<organism evidence="12 13">
    <name type="scientific">Trichococcus pasteurii</name>
    <dbReference type="NCBI Taxonomy" id="43064"/>
    <lineage>
        <taxon>Bacteria</taxon>
        <taxon>Bacillati</taxon>
        <taxon>Bacillota</taxon>
        <taxon>Bacilli</taxon>
        <taxon>Lactobacillales</taxon>
        <taxon>Carnobacteriaceae</taxon>
        <taxon>Trichococcus</taxon>
    </lineage>
</organism>
<evidence type="ECO:0000256" key="10">
    <source>
        <dbReference type="ARBA" id="ARBA00023225"/>
    </source>
</evidence>
<comment type="subcellular location">
    <subcellularLocation>
        <location evidence="1">Cell membrane</location>
        <topology evidence="1">Peripheral membrane protein</topology>
        <orientation evidence="1">Cytoplasmic side</orientation>
    </subcellularLocation>
</comment>
<keyword evidence="8" id="KW-0653">Protein transport</keyword>
<evidence type="ECO:0000256" key="4">
    <source>
        <dbReference type="ARBA" id="ARBA00022448"/>
    </source>
</evidence>
<dbReference type="GO" id="GO:0006935">
    <property type="term" value="P:chemotaxis"/>
    <property type="evidence" value="ECO:0007669"/>
    <property type="project" value="UniProtKB-KW"/>
</dbReference>
<dbReference type="Gene3D" id="1.10.287.1700">
    <property type="match status" value="1"/>
</dbReference>
<keyword evidence="13" id="KW-1185">Reference proteome</keyword>
<keyword evidence="9" id="KW-0472">Membrane</keyword>
<keyword evidence="12" id="KW-0966">Cell projection</keyword>
<dbReference type="EMBL" id="FWEY01000009">
    <property type="protein sequence ID" value="SLM52849.1"/>
    <property type="molecule type" value="Genomic_DNA"/>
</dbReference>
<keyword evidence="5" id="KW-1003">Cell membrane</keyword>
<dbReference type="Proteomes" id="UP000195985">
    <property type="component" value="Unassembled WGS sequence"/>
</dbReference>
<evidence type="ECO:0000256" key="2">
    <source>
        <dbReference type="ARBA" id="ARBA00010004"/>
    </source>
</evidence>
<keyword evidence="10" id="KW-1006">Bacterial flagellum protein export</keyword>
<dbReference type="GO" id="GO:0071973">
    <property type="term" value="P:bacterial-type flagellum-dependent cell motility"/>
    <property type="evidence" value="ECO:0007669"/>
    <property type="project" value="InterPro"/>
</dbReference>
<evidence type="ECO:0000256" key="3">
    <source>
        <dbReference type="ARBA" id="ARBA00020392"/>
    </source>
</evidence>
<proteinExistence type="inferred from homology"/>
<dbReference type="Pfam" id="PF02050">
    <property type="entry name" value="FliJ"/>
    <property type="match status" value="1"/>
</dbReference>
<sequence>MKRHQFSMEKILEWRITEEENARKSVLHAQNQMQQQQQQLRHLVNENTKLKHEQMKLTEIHTLRYNHHLKGLIDEKIVIQKNAIDQAQSDMDQLQEALLQAHKDRKIMEKLKERESVQVLAQVKSEEQKELDEIATLQYKKSYF</sequence>
<evidence type="ECO:0000313" key="13">
    <source>
        <dbReference type="Proteomes" id="UP000195985"/>
    </source>
</evidence>
<evidence type="ECO:0000256" key="11">
    <source>
        <dbReference type="SAM" id="Coils"/>
    </source>
</evidence>
<evidence type="ECO:0000256" key="1">
    <source>
        <dbReference type="ARBA" id="ARBA00004413"/>
    </source>
</evidence>
<evidence type="ECO:0000256" key="5">
    <source>
        <dbReference type="ARBA" id="ARBA00022475"/>
    </source>
</evidence>
<feature type="coiled-coil region" evidence="11">
    <location>
        <begin position="19"/>
        <end position="53"/>
    </location>
</feature>
<evidence type="ECO:0000256" key="6">
    <source>
        <dbReference type="ARBA" id="ARBA00022500"/>
    </source>
</evidence>
<comment type="similarity">
    <text evidence="2">Belongs to the FliJ family.</text>
</comment>
<evidence type="ECO:0000256" key="7">
    <source>
        <dbReference type="ARBA" id="ARBA00022795"/>
    </source>
</evidence>
<keyword evidence="7" id="KW-1005">Bacterial flagellum biogenesis</keyword>
<evidence type="ECO:0000313" key="12">
    <source>
        <dbReference type="EMBL" id="SLM52849.1"/>
    </source>
</evidence>
<keyword evidence="4" id="KW-0813">Transport</keyword>
<reference evidence="13" key="1">
    <citation type="submission" date="2016-04" db="EMBL/GenBank/DDBJ databases">
        <authorList>
            <person name="Strepis N."/>
        </authorList>
    </citation>
    <scope>NUCLEOTIDE SEQUENCE [LARGE SCALE GENOMIC DNA]</scope>
</reference>
<dbReference type="STRING" id="43064.SAMN04488086_11082"/>